<dbReference type="AlphaFoldDB" id="A0A455SV15"/>
<proteinExistence type="predicted"/>
<gene>
    <name evidence="3" type="primary">wze</name>
    <name evidence="3" type="ORF">KTC_57520</name>
</gene>
<dbReference type="PANTHER" id="PTHR32309:SF13">
    <property type="entry name" value="FERRIC ENTEROBACTIN TRANSPORT PROTEIN FEPE"/>
    <property type="match status" value="1"/>
</dbReference>
<keyword evidence="1" id="KW-0547">Nucleotide-binding</keyword>
<sequence length="228" mass="24893">MGTSDKEKLALLTDFDSSSAYSRAFHTFYTNLRLSWDVEQFKQYVILVATPVSSQGRVYTCANLAIAAALHGTTTVLVDADVQEPKLHTYFGINSVNGLNDLLAEEEAIENRVATMCNETFVSGLSLLTAGMTKLTELDVQRLLLKHSASLVAGLRSYLSWKTAEPGLIIFNCAPILMNVNASIVSAVVDQTFLLIENGRTSYAQAKQAQEQLLRAHARIAGVIMMDG</sequence>
<organism evidence="3">
    <name type="scientific">Thermosporothrix sp. COM3</name>
    <dbReference type="NCBI Taxonomy" id="2490863"/>
    <lineage>
        <taxon>Bacteria</taxon>
        <taxon>Bacillati</taxon>
        <taxon>Chloroflexota</taxon>
        <taxon>Ktedonobacteria</taxon>
        <taxon>Ktedonobacterales</taxon>
        <taxon>Thermosporotrichaceae</taxon>
        <taxon>Thermosporothrix</taxon>
    </lineage>
</organism>
<reference evidence="3" key="1">
    <citation type="submission" date="2018-12" db="EMBL/GenBank/DDBJ databases">
        <title>Novel natural products biosynthetic potential of the class Ktedonobacteria.</title>
        <authorList>
            <person name="Zheng Y."/>
            <person name="Saitou A."/>
            <person name="Wang C.M."/>
            <person name="Toyoda A."/>
            <person name="Minakuchi Y."/>
            <person name="Sekiguchi Y."/>
            <person name="Ueda K."/>
            <person name="Takano H."/>
            <person name="Sakai Y."/>
            <person name="Yokota A."/>
            <person name="Yabe S."/>
        </authorList>
    </citation>
    <scope>NUCLEOTIDE SEQUENCE</scope>
    <source>
        <strain evidence="3">COM3</strain>
    </source>
</reference>
<evidence type="ECO:0000256" key="2">
    <source>
        <dbReference type="ARBA" id="ARBA00022840"/>
    </source>
</evidence>
<dbReference type="InterPro" id="IPR005702">
    <property type="entry name" value="Wzc-like_C"/>
</dbReference>
<dbReference type="GO" id="GO:0004713">
    <property type="term" value="F:protein tyrosine kinase activity"/>
    <property type="evidence" value="ECO:0007669"/>
    <property type="project" value="TreeGrafter"/>
</dbReference>
<dbReference type="Gene3D" id="3.40.50.300">
    <property type="entry name" value="P-loop containing nucleotide triphosphate hydrolases"/>
    <property type="match status" value="1"/>
</dbReference>
<dbReference type="EMBL" id="AP019376">
    <property type="protein sequence ID" value="BBH91001.1"/>
    <property type="molecule type" value="Genomic_DNA"/>
</dbReference>
<evidence type="ECO:0000256" key="1">
    <source>
        <dbReference type="ARBA" id="ARBA00022741"/>
    </source>
</evidence>
<dbReference type="InterPro" id="IPR027417">
    <property type="entry name" value="P-loop_NTPase"/>
</dbReference>
<keyword evidence="2" id="KW-0067">ATP-binding</keyword>
<dbReference type="PANTHER" id="PTHR32309">
    <property type="entry name" value="TYROSINE-PROTEIN KINASE"/>
    <property type="match status" value="1"/>
</dbReference>
<dbReference type="InterPro" id="IPR050445">
    <property type="entry name" value="Bact_polysacc_biosynth/exp"/>
</dbReference>
<name>A0A455SV15_9CHLR</name>
<keyword evidence="3" id="KW-0418">Kinase</keyword>
<keyword evidence="3" id="KW-0808">Transferase</keyword>
<protein>
    <submittedName>
        <fullName evidence="3">Tyrosine protein kinase</fullName>
    </submittedName>
</protein>
<dbReference type="SUPFAM" id="SSF52540">
    <property type="entry name" value="P-loop containing nucleoside triphosphate hydrolases"/>
    <property type="match status" value="1"/>
</dbReference>
<evidence type="ECO:0000313" key="3">
    <source>
        <dbReference type="EMBL" id="BBH91001.1"/>
    </source>
</evidence>
<accession>A0A455SV15</accession>
<dbReference type="GO" id="GO:0005886">
    <property type="term" value="C:plasma membrane"/>
    <property type="evidence" value="ECO:0007669"/>
    <property type="project" value="TreeGrafter"/>
</dbReference>
<dbReference type="CDD" id="cd05387">
    <property type="entry name" value="BY-kinase"/>
    <property type="match status" value="1"/>
</dbReference>